<keyword evidence="3" id="KW-1185">Reference proteome</keyword>
<reference evidence="3" key="1">
    <citation type="submission" date="2011-04" db="EMBL/GenBank/DDBJ databases">
        <title>The complete genome of Treponema brennaborense DSM 12168.</title>
        <authorList>
            <person name="Lucas S."/>
            <person name="Han J."/>
            <person name="Lapidus A."/>
            <person name="Bruce D."/>
            <person name="Goodwin L."/>
            <person name="Pitluck S."/>
            <person name="Peters L."/>
            <person name="Kyrpides N."/>
            <person name="Mavromatis K."/>
            <person name="Ivanova N."/>
            <person name="Mikhailova N."/>
            <person name="Pagani I."/>
            <person name="Teshima H."/>
            <person name="Detter J.C."/>
            <person name="Tapia R."/>
            <person name="Han C."/>
            <person name="Land M."/>
            <person name="Hauser L."/>
            <person name="Markowitz V."/>
            <person name="Cheng J.-F."/>
            <person name="Hugenholtz P."/>
            <person name="Woyke T."/>
            <person name="Wu D."/>
            <person name="Gronow S."/>
            <person name="Wellnitz S."/>
            <person name="Brambilla E."/>
            <person name="Klenk H.-P."/>
            <person name="Eisen J.A."/>
        </authorList>
    </citation>
    <scope>NUCLEOTIDE SEQUENCE [LARGE SCALE GENOMIC DNA]</scope>
    <source>
        <strain evidence="3">DSM 12168 / CIP 105900 / DD5/3</strain>
    </source>
</reference>
<dbReference type="AlphaFoldDB" id="F4LN38"/>
<accession>F4LN38</accession>
<organism evidence="2 3">
    <name type="scientific">Treponema brennaborense (strain DSM 12168 / CIP 105900 / DD5/3)</name>
    <dbReference type="NCBI Taxonomy" id="906968"/>
    <lineage>
        <taxon>Bacteria</taxon>
        <taxon>Pseudomonadati</taxon>
        <taxon>Spirochaetota</taxon>
        <taxon>Spirochaetia</taxon>
        <taxon>Spirochaetales</taxon>
        <taxon>Treponemataceae</taxon>
        <taxon>Treponema</taxon>
    </lineage>
</organism>
<dbReference type="STRING" id="906968.Trebr_0377"/>
<dbReference type="EMBL" id="CP002696">
    <property type="protein sequence ID" value="AEE15824.1"/>
    <property type="molecule type" value="Genomic_DNA"/>
</dbReference>
<dbReference type="eggNOG" id="COG4109">
    <property type="taxonomic scope" value="Bacteria"/>
</dbReference>
<dbReference type="KEGG" id="tbe:Trebr_0377"/>
<proteinExistence type="predicted"/>
<comment type="subunit">
    <text evidence="1">Homohexamer.</text>
</comment>
<sequence length="114" mass="11754">MITIADIITSLPAHLVSAGSHAKDIQITNIIAGDLMSDILVSVDTGCLLVTGLASEQAVRTADIVCAEAVLLVNDKLPSAGMKKLAEESGMTLLATPLPMFDACVALGNILSYS</sequence>
<evidence type="ECO:0008006" key="4">
    <source>
        <dbReference type="Google" id="ProtNLM"/>
    </source>
</evidence>
<evidence type="ECO:0000256" key="1">
    <source>
        <dbReference type="ARBA" id="ARBA00011643"/>
    </source>
</evidence>
<dbReference type="RefSeq" id="WP_013757543.1">
    <property type="nucleotide sequence ID" value="NC_015500.1"/>
</dbReference>
<dbReference type="Proteomes" id="UP000006546">
    <property type="component" value="Chromosome"/>
</dbReference>
<evidence type="ECO:0000313" key="3">
    <source>
        <dbReference type="Proteomes" id="UP000006546"/>
    </source>
</evidence>
<gene>
    <name evidence="2" type="ordered locus">Trebr_0377</name>
</gene>
<evidence type="ECO:0000313" key="2">
    <source>
        <dbReference type="EMBL" id="AEE15824.1"/>
    </source>
</evidence>
<dbReference type="Gene3D" id="3.40.1390.20">
    <property type="entry name" value="HprK N-terminal domain-like"/>
    <property type="match status" value="1"/>
</dbReference>
<dbReference type="HOGENOM" id="CLU_140224_0_0_12"/>
<dbReference type="InterPro" id="IPR028979">
    <property type="entry name" value="Ser_kin/Pase_Hpr-like_N_sf"/>
</dbReference>
<protein>
    <recommendedName>
        <fullName evidence="4">DRTGG domain-containing protein</fullName>
    </recommendedName>
</protein>
<dbReference type="SUPFAM" id="SSF75138">
    <property type="entry name" value="HprK N-terminal domain-like"/>
    <property type="match status" value="1"/>
</dbReference>
<name>F4LN38_TREBD</name>